<feature type="domain" description="NlpC/P60" evidence="5">
    <location>
        <begin position="54"/>
        <end position="177"/>
    </location>
</feature>
<dbReference type="PANTHER" id="PTHR47053:SF1">
    <property type="entry name" value="MUREIN DD-ENDOPEPTIDASE MEPH-RELATED"/>
    <property type="match status" value="1"/>
</dbReference>
<dbReference type="PROSITE" id="PS51257">
    <property type="entry name" value="PROKAR_LIPOPROTEIN"/>
    <property type="match status" value="1"/>
</dbReference>
<dbReference type="InterPro" id="IPR038765">
    <property type="entry name" value="Papain-like_cys_pep_sf"/>
</dbReference>
<dbReference type="PROSITE" id="PS51935">
    <property type="entry name" value="NLPC_P60"/>
    <property type="match status" value="1"/>
</dbReference>
<evidence type="ECO:0000256" key="4">
    <source>
        <dbReference type="ARBA" id="ARBA00022807"/>
    </source>
</evidence>
<dbReference type="InterPro" id="IPR051202">
    <property type="entry name" value="Peptidase_C40"/>
</dbReference>
<dbReference type="Gene3D" id="3.90.1720.10">
    <property type="entry name" value="endopeptidase domain like (from Nostoc punctiforme)"/>
    <property type="match status" value="1"/>
</dbReference>
<dbReference type="GO" id="GO:0008234">
    <property type="term" value="F:cysteine-type peptidase activity"/>
    <property type="evidence" value="ECO:0007669"/>
    <property type="project" value="UniProtKB-KW"/>
</dbReference>
<organism evidence="6 7">
    <name type="scientific">Ectothiorhodospira haloalkaliphila</name>
    <dbReference type="NCBI Taxonomy" id="421628"/>
    <lineage>
        <taxon>Bacteria</taxon>
        <taxon>Pseudomonadati</taxon>
        <taxon>Pseudomonadota</taxon>
        <taxon>Gammaproteobacteria</taxon>
        <taxon>Chromatiales</taxon>
        <taxon>Ectothiorhodospiraceae</taxon>
        <taxon>Ectothiorhodospira</taxon>
    </lineage>
</organism>
<comment type="similarity">
    <text evidence="1">Belongs to the peptidase C40 family.</text>
</comment>
<dbReference type="OrthoDB" id="9807055at2"/>
<dbReference type="AlphaFoldDB" id="W8KTF8"/>
<keyword evidence="7" id="KW-1185">Reference proteome</keyword>
<accession>W8KTF8</accession>
<keyword evidence="2" id="KW-0645">Protease</keyword>
<keyword evidence="3" id="KW-0378">Hydrolase</keyword>
<evidence type="ECO:0000256" key="2">
    <source>
        <dbReference type="ARBA" id="ARBA00022670"/>
    </source>
</evidence>
<dbReference type="EMBL" id="CP007268">
    <property type="protein sequence ID" value="AHK78876.1"/>
    <property type="molecule type" value="Genomic_DNA"/>
</dbReference>
<sequence>MTLRATGRGRISVSRVRSLQGAIVLTLGMALMACGATPERPEASLAPSHSESLSEQRAGVVFAALNQVGTPYQYGGQSPREGFDCSGLVWYTHRHIGLSVPRTAHEQSGQIQRVSPRSLEPGDLLFFRTKGSGPSHVSIYIGDGQFVHAPSSGRPVSTERLDNPYWSRRFLHAGHYYEQE</sequence>
<dbReference type="Proteomes" id="UP000019442">
    <property type="component" value="Chromosome"/>
</dbReference>
<evidence type="ECO:0000256" key="1">
    <source>
        <dbReference type="ARBA" id="ARBA00007074"/>
    </source>
</evidence>
<name>W8KTF8_9GAMM</name>
<reference evidence="6 7" key="1">
    <citation type="journal article" date="2014" name="J Genomics">
        <title>Draft Genome Sequence of the Extremely Halophilic Phototrophic Purple Sulfur Bacterium Halorhodospira halochloris.</title>
        <authorList>
            <person name="Singh K.S."/>
            <person name="Kirksey J."/>
            <person name="Hoff W.D."/>
            <person name="Deole R."/>
        </authorList>
    </citation>
    <scope>NUCLEOTIDE SEQUENCE [LARGE SCALE GENOMIC DNA]</scope>
    <source>
        <strain evidence="6 7">A</strain>
    </source>
</reference>
<dbReference type="KEGG" id="hhc:M911_06565"/>
<evidence type="ECO:0000259" key="5">
    <source>
        <dbReference type="PROSITE" id="PS51935"/>
    </source>
</evidence>
<evidence type="ECO:0000256" key="3">
    <source>
        <dbReference type="ARBA" id="ARBA00022801"/>
    </source>
</evidence>
<evidence type="ECO:0000313" key="7">
    <source>
        <dbReference type="Proteomes" id="UP000019442"/>
    </source>
</evidence>
<reference evidence="7" key="2">
    <citation type="submission" date="2014-02" db="EMBL/GenBank/DDBJ databases">
        <title>Draft Genome Sequence of extremely halophilic bacteria Halorhodospira halochloris.</title>
        <authorList>
            <person name="Singh K.S."/>
        </authorList>
    </citation>
    <scope>NUCLEOTIDE SEQUENCE [LARGE SCALE GENOMIC DNA]</scope>
    <source>
        <strain evidence="7">A</strain>
    </source>
</reference>
<keyword evidence="4" id="KW-0788">Thiol protease</keyword>
<dbReference type="PANTHER" id="PTHR47053">
    <property type="entry name" value="MUREIN DD-ENDOPEPTIDASE MEPH-RELATED"/>
    <property type="match status" value="1"/>
</dbReference>
<protein>
    <submittedName>
        <fullName evidence="6">NlpC/P60 family protein 2</fullName>
    </submittedName>
</protein>
<dbReference type="SUPFAM" id="SSF54001">
    <property type="entry name" value="Cysteine proteinases"/>
    <property type="match status" value="1"/>
</dbReference>
<evidence type="ECO:0000313" key="6">
    <source>
        <dbReference type="EMBL" id="AHK78876.1"/>
    </source>
</evidence>
<dbReference type="HOGENOM" id="CLU_016043_7_0_6"/>
<proteinExistence type="inferred from homology"/>
<dbReference type="GO" id="GO:0006508">
    <property type="term" value="P:proteolysis"/>
    <property type="evidence" value="ECO:0007669"/>
    <property type="project" value="UniProtKB-KW"/>
</dbReference>
<dbReference type="Pfam" id="PF00877">
    <property type="entry name" value="NLPC_P60"/>
    <property type="match status" value="1"/>
</dbReference>
<gene>
    <name evidence="6" type="ORF">M911_06565</name>
</gene>
<dbReference type="InterPro" id="IPR000064">
    <property type="entry name" value="NLP_P60_dom"/>
</dbReference>